<evidence type="ECO:0000256" key="1">
    <source>
        <dbReference type="SAM" id="MobiDB-lite"/>
    </source>
</evidence>
<protein>
    <submittedName>
        <fullName evidence="3">GTPase SAR1 family protein</fullName>
    </submittedName>
</protein>
<dbReference type="AlphaFoldDB" id="A0A841MYN3"/>
<dbReference type="PROSITE" id="PS50076">
    <property type="entry name" value="DNAJ_2"/>
    <property type="match status" value="1"/>
</dbReference>
<dbReference type="Gene3D" id="3.40.50.300">
    <property type="entry name" value="P-loop containing nucleotide triphosphate hydrolases"/>
    <property type="match status" value="2"/>
</dbReference>
<dbReference type="PRINTS" id="PR00625">
    <property type="entry name" value="JDOMAIN"/>
</dbReference>
<accession>A0A841MYN3</accession>
<dbReference type="NCBIfam" id="TIGR03783">
    <property type="entry name" value="Bac_Flav_CT_G"/>
    <property type="match status" value="1"/>
</dbReference>
<dbReference type="InterPro" id="IPR022509">
    <property type="entry name" value="Conjugation_ATPase_TraG"/>
</dbReference>
<feature type="region of interest" description="Disordered" evidence="1">
    <location>
        <begin position="265"/>
        <end position="284"/>
    </location>
</feature>
<feature type="domain" description="J" evidence="2">
    <location>
        <begin position="580"/>
        <end position="646"/>
    </location>
</feature>
<comment type="caution">
    <text evidence="3">The sequence shown here is derived from an EMBL/GenBank/DDBJ whole genome shotgun (WGS) entry which is preliminary data.</text>
</comment>
<dbReference type="PANTHER" id="PTHR38467">
    <property type="match status" value="1"/>
</dbReference>
<evidence type="ECO:0000313" key="4">
    <source>
        <dbReference type="Proteomes" id="UP000589738"/>
    </source>
</evidence>
<reference evidence="3 4" key="1">
    <citation type="submission" date="2020-08" db="EMBL/GenBank/DDBJ databases">
        <title>Functional genomics of gut bacteria from endangered species of beetles.</title>
        <authorList>
            <person name="Carlos-Shanley C."/>
        </authorList>
    </citation>
    <scope>NUCLEOTIDE SEQUENCE [LARGE SCALE GENOMIC DNA]</scope>
    <source>
        <strain evidence="3 4">S00136</strain>
    </source>
</reference>
<proteinExistence type="predicted"/>
<gene>
    <name evidence="3" type="ORF">HNP36_001079</name>
</gene>
<dbReference type="SUPFAM" id="SSF52540">
    <property type="entry name" value="P-loop containing nucleoside triphosphate hydrolases"/>
    <property type="match status" value="1"/>
</dbReference>
<dbReference type="SMART" id="SM00271">
    <property type="entry name" value="DnaJ"/>
    <property type="match status" value="1"/>
</dbReference>
<dbReference type="CDD" id="cd06257">
    <property type="entry name" value="DnaJ"/>
    <property type="match status" value="1"/>
</dbReference>
<dbReference type="RefSeq" id="WP_184159651.1">
    <property type="nucleotide sequence ID" value="NZ_JACHLC010000001.1"/>
</dbReference>
<dbReference type="Gene3D" id="1.10.287.110">
    <property type="entry name" value="DnaJ domain"/>
    <property type="match status" value="1"/>
</dbReference>
<dbReference type="Pfam" id="PF19044">
    <property type="entry name" value="P-loop_TraG"/>
    <property type="match status" value="2"/>
</dbReference>
<dbReference type="PANTHER" id="PTHR38467:SF1">
    <property type="entry name" value="CONJUGATIVE TRANSFER: ASSEMBLY"/>
    <property type="match status" value="1"/>
</dbReference>
<dbReference type="Proteomes" id="UP000589738">
    <property type="component" value="Unassembled WGS sequence"/>
</dbReference>
<dbReference type="PROSITE" id="PS00636">
    <property type="entry name" value="DNAJ_1"/>
    <property type="match status" value="1"/>
</dbReference>
<dbReference type="InterPro" id="IPR027417">
    <property type="entry name" value="P-loop_NTPase"/>
</dbReference>
<dbReference type="InterPro" id="IPR001623">
    <property type="entry name" value="DnaJ_domain"/>
</dbReference>
<dbReference type="InterPro" id="IPR018253">
    <property type="entry name" value="DnaJ_domain_CS"/>
</dbReference>
<dbReference type="InterPro" id="IPR036869">
    <property type="entry name" value="J_dom_sf"/>
</dbReference>
<evidence type="ECO:0000313" key="3">
    <source>
        <dbReference type="EMBL" id="MBB6370026.1"/>
    </source>
</evidence>
<dbReference type="EMBL" id="JACHLC010000001">
    <property type="protein sequence ID" value="MBB6370026.1"/>
    <property type="molecule type" value="Genomic_DNA"/>
</dbReference>
<dbReference type="InterPro" id="IPR053155">
    <property type="entry name" value="F-pilin_assembly_TraC"/>
</dbReference>
<organism evidence="3 4">
    <name type="scientific">Chryseobacterium shigense</name>
    <dbReference type="NCBI Taxonomy" id="297244"/>
    <lineage>
        <taxon>Bacteria</taxon>
        <taxon>Pseudomonadati</taxon>
        <taxon>Bacteroidota</taxon>
        <taxon>Flavobacteriia</taxon>
        <taxon>Flavobacteriales</taxon>
        <taxon>Weeksellaceae</taxon>
        <taxon>Chryseobacterium group</taxon>
        <taxon>Chryseobacterium</taxon>
    </lineage>
</organism>
<name>A0A841MYN3_9FLAO</name>
<dbReference type="InterPro" id="IPR043964">
    <property type="entry name" value="P-loop_TraG"/>
</dbReference>
<sequence>MKSKKQAFSIPFIGYDYGKDFNWDFDVLFGQYGNPIIGIRIKNMVEQYSADPDNYLNFHTILNQVVSIIGEGRIVQKLDIFSKKKYTAEPSNQFLQQKYSEHFDGRLFKTIETVLFFTDIIDDKLKKKNKQYQFSEKSYKELRDKCQKVWMLLKQSDCEPQFLFEKDFEYYISGVLSMKFTDVPTFDNIKSTNEYLQIGNRFVKNISYVDVENIDLPSEIEPYSFLGGNGAAAETAVDNFTFINELEDYETIIYNQVITIPPQAQQQRELDKKKKKHEGAANNSPSNAIIAEEIQTLLHNIAIDGQLVVNAHFSLIFSTNTLEEMEGTQSLIENKLFTKGIIVSKNAYNQLELFRSAIPGNGTELREYDLFMTTSEAALCFFFKESYPLSEESNFYLRFTDRQGVPLKVDPSDLPMKTGRINNRNKFVLGPSGSGKSFLMNNIIEQYLTYNYDVVIVDTGDSYSGTCKYKGGRYIQYTEEKPITMNPFLMDKIEFNIEKIEFLTNLIFLIWQGPDAAMSSAQKSILDNVLMSYYHQYFNSGTVWYENKNSEELILYLGKYNIHEEDIFEEYENDTKEQRTYYDILGIAFDAESDEIKEAFRKLAIEYHPDKNINNPDYDSEKFYKVYEAYETLHDEEKRKIYNETQLILIKSNEIIRQPKTAEEWNESFRKAIIKKIKQIEETLETKELSFNGFYEYCDKFLPLYLNNKKHRITEKEFNLRTFLFVLKDFYKGGRYGTTLNNKGDESLFDESFIVFEIDNVKDNPKLFPIVTLIIMDTFIQKMRLRKDRRKALIIEEAWKAIASKLMGGYILYLYKTVRKFWGEAVVVTQELDDIIGNAVVKDSIINNSDTFILLDQTKFKDNFDRIAALLSLNKVEQNKIFTINNLNNKFGRSRFKEFYLKRGSKGEVYGNEVSLEQYLTYTTEKPEKSAVEYYVQKYGSYDEALVKIVDDVKNFGDDMGSIISLINLYQKPLDQKVFKFYHKFKNKHKGQNIFKNLQNELEMNEQTLEEYIGNAVFSNFS</sequence>
<keyword evidence="4" id="KW-1185">Reference proteome</keyword>
<evidence type="ECO:0000259" key="2">
    <source>
        <dbReference type="PROSITE" id="PS50076"/>
    </source>
</evidence>